<organism evidence="2 3">
    <name type="scientific">Skeletonema marinoi</name>
    <dbReference type="NCBI Taxonomy" id="267567"/>
    <lineage>
        <taxon>Eukaryota</taxon>
        <taxon>Sar</taxon>
        <taxon>Stramenopiles</taxon>
        <taxon>Ochrophyta</taxon>
        <taxon>Bacillariophyta</taxon>
        <taxon>Coscinodiscophyceae</taxon>
        <taxon>Thalassiosirophycidae</taxon>
        <taxon>Thalassiosirales</taxon>
        <taxon>Skeletonemataceae</taxon>
        <taxon>Skeletonema</taxon>
        <taxon>Skeletonema marinoi-dohrnii complex</taxon>
    </lineage>
</organism>
<dbReference type="Gene3D" id="3.40.50.150">
    <property type="entry name" value="Vaccinia Virus protein VP39"/>
    <property type="match status" value="1"/>
</dbReference>
<gene>
    <name evidence="2" type="ORF">QTG54_014216</name>
</gene>
<feature type="chain" id="PRO_5042086386" description="Methyltransferase type 11 domain-containing protein" evidence="1">
    <location>
        <begin position="22"/>
        <end position="396"/>
    </location>
</feature>
<evidence type="ECO:0000256" key="1">
    <source>
        <dbReference type="SAM" id="SignalP"/>
    </source>
</evidence>
<dbReference type="AlphaFoldDB" id="A0AAD9D6X4"/>
<evidence type="ECO:0008006" key="4">
    <source>
        <dbReference type="Google" id="ProtNLM"/>
    </source>
</evidence>
<name>A0AAD9D6X4_9STRA</name>
<proteinExistence type="predicted"/>
<keyword evidence="3" id="KW-1185">Reference proteome</keyword>
<accession>A0AAD9D6X4</accession>
<sequence length="396" mass="44018">MTISRSYQSIVLLFVSRLSAAALFTPSLALSTSVTHHCNSIRSSSQLRLFGSSRFRKKDKQLNHQMESAADADAATQKMAQLDLSLIKKFAHKNGDALFGYIEECQVDDPNNKGSFGRFLDAGTGSHSLRWMASILHREHLLANTSNNGALSSPNISMDSFTAITADENMRRRVFNEAKELGIADKGDVIIGNWKEGVGKDGTVEFGASDTSDGSKLLLEGQQFDTILADYLVGAIDGFSPYFQDLIFNRLVPHLAPGGRLYVIGLQPIPDSVNSPANIMCKIRRVRDACILLANHRCYREYPLDWIERHLRKSGLNVVQSRTYPIRYDHATMVRQINVGRSKLKLFPTKGMAAEMGKVLDDLEKESLEVTRKQADGRITLGYDYVVVAERPVDSD</sequence>
<reference evidence="2" key="1">
    <citation type="submission" date="2023-06" db="EMBL/GenBank/DDBJ databases">
        <title>Survivors Of The Sea: Transcriptome response of Skeletonema marinoi to long-term dormancy.</title>
        <authorList>
            <person name="Pinder M.I.M."/>
            <person name="Kourtchenko O."/>
            <person name="Robertson E.K."/>
            <person name="Larsson T."/>
            <person name="Maumus F."/>
            <person name="Osuna-Cruz C.M."/>
            <person name="Vancaester E."/>
            <person name="Stenow R."/>
            <person name="Vandepoele K."/>
            <person name="Ploug H."/>
            <person name="Bruchert V."/>
            <person name="Godhe A."/>
            <person name="Topel M."/>
        </authorList>
    </citation>
    <scope>NUCLEOTIDE SEQUENCE</scope>
    <source>
        <strain evidence="2">R05AC</strain>
    </source>
</reference>
<dbReference type="Proteomes" id="UP001224775">
    <property type="component" value="Unassembled WGS sequence"/>
</dbReference>
<comment type="caution">
    <text evidence="2">The sequence shown here is derived from an EMBL/GenBank/DDBJ whole genome shotgun (WGS) entry which is preliminary data.</text>
</comment>
<dbReference type="InterPro" id="IPR029063">
    <property type="entry name" value="SAM-dependent_MTases_sf"/>
</dbReference>
<keyword evidence="1" id="KW-0732">Signal</keyword>
<evidence type="ECO:0000313" key="3">
    <source>
        <dbReference type="Proteomes" id="UP001224775"/>
    </source>
</evidence>
<dbReference type="SUPFAM" id="SSF53335">
    <property type="entry name" value="S-adenosyl-L-methionine-dependent methyltransferases"/>
    <property type="match status" value="1"/>
</dbReference>
<evidence type="ECO:0000313" key="2">
    <source>
        <dbReference type="EMBL" id="KAK1735150.1"/>
    </source>
</evidence>
<dbReference type="EMBL" id="JATAAI010000035">
    <property type="protein sequence ID" value="KAK1735150.1"/>
    <property type="molecule type" value="Genomic_DNA"/>
</dbReference>
<feature type="signal peptide" evidence="1">
    <location>
        <begin position="1"/>
        <end position="21"/>
    </location>
</feature>
<protein>
    <recommendedName>
        <fullName evidence="4">Methyltransferase type 11 domain-containing protein</fullName>
    </recommendedName>
</protein>